<name>A0A1H9TSD5_9BACI</name>
<dbReference type="GO" id="GO:0044780">
    <property type="term" value="P:bacterial-type flagellum assembly"/>
    <property type="evidence" value="ECO:0007669"/>
    <property type="project" value="InterPro"/>
</dbReference>
<dbReference type="Proteomes" id="UP000199318">
    <property type="component" value="Unassembled WGS sequence"/>
</dbReference>
<organism evidence="2 3">
    <name type="scientific">Salisediminibacterium halotolerans</name>
    <dbReference type="NCBI Taxonomy" id="517425"/>
    <lineage>
        <taxon>Bacteria</taxon>
        <taxon>Bacillati</taxon>
        <taxon>Bacillota</taxon>
        <taxon>Bacilli</taxon>
        <taxon>Bacillales</taxon>
        <taxon>Bacillaceae</taxon>
        <taxon>Salisediminibacterium</taxon>
    </lineage>
</organism>
<dbReference type="SUPFAM" id="SSF140566">
    <property type="entry name" value="FlgN-like"/>
    <property type="match status" value="1"/>
</dbReference>
<dbReference type="RefSeq" id="WP_093072814.1">
    <property type="nucleotide sequence ID" value="NZ_FOGV01000011.1"/>
</dbReference>
<keyword evidence="1" id="KW-1005">Bacterial flagellum biogenesis</keyword>
<dbReference type="Gene3D" id="1.20.58.300">
    <property type="entry name" value="FlgN-like"/>
    <property type="match status" value="1"/>
</dbReference>
<dbReference type="OrthoDB" id="2381500at2"/>
<accession>A0A1H9TSD5</accession>
<sequence length="168" mass="19050">MTKQLVQVMEALTKVHQQLNQQAKRKEQAIIQGDMAELEDVMKAESPLIQQLRKLENTRLYLVKNWKEANGIFKEDATMDELLPHFEESVRSELSYWSDQLVSEVRALQVQNERNQLLINDSLKFVNMSLDLMTVGNETYAGYSGTGEAADDAEADAGPVRSLFDSKA</sequence>
<dbReference type="InterPro" id="IPR007809">
    <property type="entry name" value="FlgN-like"/>
</dbReference>
<evidence type="ECO:0000256" key="1">
    <source>
        <dbReference type="ARBA" id="ARBA00022795"/>
    </source>
</evidence>
<dbReference type="InterPro" id="IPR036679">
    <property type="entry name" value="FlgN-like_sf"/>
</dbReference>
<keyword evidence="3" id="KW-1185">Reference proteome</keyword>
<proteinExistence type="predicted"/>
<evidence type="ECO:0000313" key="2">
    <source>
        <dbReference type="EMBL" id="SES00145.1"/>
    </source>
</evidence>
<dbReference type="AlphaFoldDB" id="A0A1H9TSD5"/>
<dbReference type="Pfam" id="PF05130">
    <property type="entry name" value="FlgN"/>
    <property type="match status" value="1"/>
</dbReference>
<dbReference type="EMBL" id="FOGV01000011">
    <property type="protein sequence ID" value="SES00145.1"/>
    <property type="molecule type" value="Genomic_DNA"/>
</dbReference>
<evidence type="ECO:0000313" key="3">
    <source>
        <dbReference type="Proteomes" id="UP000199318"/>
    </source>
</evidence>
<comment type="caution">
    <text evidence="2">The sequence shown here is derived from an EMBL/GenBank/DDBJ whole genome shotgun (WGS) entry which is preliminary data.</text>
</comment>
<protein>
    <submittedName>
        <fullName evidence="2">FlgN protein</fullName>
    </submittedName>
</protein>
<gene>
    <name evidence="2" type="ORF">SAMN05444126_11115</name>
</gene>
<dbReference type="STRING" id="1464123.SAMN05444126_11115"/>
<reference evidence="3" key="1">
    <citation type="submission" date="2016-10" db="EMBL/GenBank/DDBJ databases">
        <authorList>
            <person name="de Groot N.N."/>
        </authorList>
    </citation>
    <scope>NUCLEOTIDE SEQUENCE [LARGE SCALE GENOMIC DNA]</scope>
    <source>
        <strain evidence="3">10nlg</strain>
    </source>
</reference>